<comment type="similarity">
    <text evidence="2 7">Belongs to the FlgA family.</text>
</comment>
<feature type="chain" id="PRO_5008449179" description="Flagella basal body P-ring formation protein FlgA" evidence="7">
    <location>
        <begin position="23"/>
        <end position="231"/>
    </location>
</feature>
<dbReference type="InterPro" id="IPR013974">
    <property type="entry name" value="SAF"/>
</dbReference>
<evidence type="ECO:0000256" key="6">
    <source>
        <dbReference type="ARBA" id="ARBA00025643"/>
    </source>
</evidence>
<keyword evidence="4 7" id="KW-0732">Signal</keyword>
<evidence type="ECO:0000256" key="7">
    <source>
        <dbReference type="RuleBase" id="RU362063"/>
    </source>
</evidence>
<dbReference type="Gene3D" id="2.30.30.760">
    <property type="match status" value="1"/>
</dbReference>
<dbReference type="Gene3D" id="3.90.1210.10">
    <property type="entry name" value="Antifreeze-like/N-acetylneuraminic acid synthase C-terminal domain"/>
    <property type="match status" value="1"/>
</dbReference>
<dbReference type="SMART" id="SM00858">
    <property type="entry name" value="SAF"/>
    <property type="match status" value="1"/>
</dbReference>
<keyword evidence="9" id="KW-0282">Flagellum</keyword>
<dbReference type="Proteomes" id="UP000094936">
    <property type="component" value="Unassembled WGS sequence"/>
</dbReference>
<dbReference type="CDD" id="cd11614">
    <property type="entry name" value="SAF_CpaB_FlgA_like"/>
    <property type="match status" value="1"/>
</dbReference>
<keyword evidence="9" id="KW-0966">Cell projection</keyword>
<feature type="signal peptide" evidence="7">
    <location>
        <begin position="1"/>
        <end position="22"/>
    </location>
</feature>
<gene>
    <name evidence="9" type="ORF">A8L45_15810</name>
</gene>
<comment type="subcellular location">
    <subcellularLocation>
        <location evidence="1 7">Periplasm</location>
    </subcellularLocation>
</comment>
<keyword evidence="5 7" id="KW-0574">Periplasm</keyword>
<evidence type="ECO:0000313" key="10">
    <source>
        <dbReference type="Proteomes" id="UP000094936"/>
    </source>
</evidence>
<comment type="caution">
    <text evidence="9">The sequence shown here is derived from an EMBL/GenBank/DDBJ whole genome shotgun (WGS) entry which is preliminary data.</text>
</comment>
<dbReference type="RefSeq" id="WP_068904041.1">
    <property type="nucleotide sequence ID" value="NZ_JBHUIF010000032.1"/>
</dbReference>
<keyword evidence="9" id="KW-0969">Cilium</keyword>
<proteinExistence type="inferred from homology"/>
<dbReference type="GO" id="GO:0044780">
    <property type="term" value="P:bacterial-type flagellum assembly"/>
    <property type="evidence" value="ECO:0007669"/>
    <property type="project" value="InterPro"/>
</dbReference>
<keyword evidence="10" id="KW-1185">Reference proteome</keyword>
<evidence type="ECO:0000256" key="3">
    <source>
        <dbReference type="ARBA" id="ARBA00014754"/>
    </source>
</evidence>
<dbReference type="InterPro" id="IPR039246">
    <property type="entry name" value="Flagellar_FlgA"/>
</dbReference>
<evidence type="ECO:0000256" key="2">
    <source>
        <dbReference type="ARBA" id="ARBA00010474"/>
    </source>
</evidence>
<evidence type="ECO:0000256" key="4">
    <source>
        <dbReference type="ARBA" id="ARBA00022729"/>
    </source>
</evidence>
<reference evidence="9 10" key="1">
    <citation type="submission" date="2016-05" db="EMBL/GenBank/DDBJ databases">
        <title>Genomic Taxonomy of the Vibrionaceae.</title>
        <authorList>
            <person name="Gomez-Gil B."/>
            <person name="Enciso-Ibarra J."/>
        </authorList>
    </citation>
    <scope>NUCLEOTIDE SEQUENCE [LARGE SCALE GENOMIC DNA]</scope>
    <source>
        <strain evidence="9 10">CAIM 1920</strain>
    </source>
</reference>
<evidence type="ECO:0000259" key="8">
    <source>
        <dbReference type="SMART" id="SM00858"/>
    </source>
</evidence>
<feature type="domain" description="SAF" evidence="8">
    <location>
        <begin position="109"/>
        <end position="171"/>
    </location>
</feature>
<dbReference type="EMBL" id="LYBM01000031">
    <property type="protein sequence ID" value="ODA31721.1"/>
    <property type="molecule type" value="Genomic_DNA"/>
</dbReference>
<dbReference type="STRING" id="1080227.A8L45_15810"/>
<name>A0A1C3EEQ7_9GAMM</name>
<organism evidence="9 10">
    <name type="scientific">Veronia pacifica</name>
    <dbReference type="NCBI Taxonomy" id="1080227"/>
    <lineage>
        <taxon>Bacteria</taxon>
        <taxon>Pseudomonadati</taxon>
        <taxon>Pseudomonadota</taxon>
        <taxon>Gammaproteobacteria</taxon>
        <taxon>Vibrionales</taxon>
        <taxon>Vibrionaceae</taxon>
        <taxon>Veronia</taxon>
    </lineage>
</organism>
<dbReference type="AlphaFoldDB" id="A0A1C3EEQ7"/>
<evidence type="ECO:0000256" key="1">
    <source>
        <dbReference type="ARBA" id="ARBA00004418"/>
    </source>
</evidence>
<dbReference type="InterPro" id="IPR017585">
    <property type="entry name" value="SAF_FlgA"/>
</dbReference>
<dbReference type="PANTHER" id="PTHR36307">
    <property type="entry name" value="FLAGELLA BASAL BODY P-RING FORMATION PROTEIN FLGA"/>
    <property type="match status" value="1"/>
</dbReference>
<dbReference type="Pfam" id="PF17656">
    <property type="entry name" value="ChapFlgA_N"/>
    <property type="match status" value="1"/>
</dbReference>
<dbReference type="NCBIfam" id="TIGR03170">
    <property type="entry name" value="flgA_cterm"/>
    <property type="match status" value="1"/>
</dbReference>
<dbReference type="PANTHER" id="PTHR36307:SF1">
    <property type="entry name" value="FLAGELLA BASAL BODY P-RING FORMATION PROTEIN FLGA"/>
    <property type="match status" value="1"/>
</dbReference>
<evidence type="ECO:0000256" key="5">
    <source>
        <dbReference type="ARBA" id="ARBA00022764"/>
    </source>
</evidence>
<accession>A0A1C3EEQ7</accession>
<dbReference type="GO" id="GO:0042597">
    <property type="term" value="C:periplasmic space"/>
    <property type="evidence" value="ECO:0007669"/>
    <property type="project" value="UniProtKB-SubCell"/>
</dbReference>
<evidence type="ECO:0000313" key="9">
    <source>
        <dbReference type="EMBL" id="ODA31721.1"/>
    </source>
</evidence>
<dbReference type="InterPro" id="IPR041231">
    <property type="entry name" value="FlgA_N"/>
</dbReference>
<sequence>MIRIRTLWLISFVLLSFSSSIAAATTNQLVAVKQAAQQEVARSIDKPLNGQMIIRAGNIDSRVKLTDCPEPLKTQIPGRQTIKTSATVLVTCLADNWQLYVPVKIRVLSPVVTASRPLDRGVALTAADMTVQMVDVGFQRGQTYTQKEALVGSRVKRTVGIGQPIQGTDICMVCRSDEVVINAAGDLINITAKGTAMSDGSLGDRIKVRNSKSKRIVDATITGVGTVTVSF</sequence>
<dbReference type="OrthoDB" id="5729023at2"/>
<protein>
    <recommendedName>
        <fullName evidence="3 7">Flagella basal body P-ring formation protein FlgA</fullName>
    </recommendedName>
</protein>
<keyword evidence="7" id="KW-1005">Bacterial flagellum biogenesis</keyword>
<comment type="function">
    <text evidence="6 7">Involved in the assembly process of the P-ring formation. It may associate with FlgF on the rod constituting a structure essential for the P-ring assembly or may act as a modulator protein for the P-ring assembly.</text>
</comment>
<dbReference type="Pfam" id="PF13144">
    <property type="entry name" value="ChapFlgA"/>
    <property type="match status" value="1"/>
</dbReference>